<protein>
    <submittedName>
        <fullName evidence="1">Wall-associated receptor kinase, galacturonan-binding domain containing protein</fullName>
    </submittedName>
</protein>
<reference evidence="2" key="1">
    <citation type="submission" date="2016-06" db="EMBL/GenBank/DDBJ databases">
        <title>Parallel loss of symbiosis genes in relatives of nitrogen-fixing non-legume Parasponia.</title>
        <authorList>
            <person name="Van Velzen R."/>
            <person name="Holmer R."/>
            <person name="Bu F."/>
            <person name="Rutten L."/>
            <person name="Van Zeijl A."/>
            <person name="Liu W."/>
            <person name="Santuari L."/>
            <person name="Cao Q."/>
            <person name="Sharma T."/>
            <person name="Shen D."/>
            <person name="Roswanjaya Y."/>
            <person name="Wardhani T."/>
            <person name="Kalhor M.S."/>
            <person name="Jansen J."/>
            <person name="Van den Hoogen J."/>
            <person name="Gungor B."/>
            <person name="Hartog M."/>
            <person name="Hontelez J."/>
            <person name="Verver J."/>
            <person name="Yang W.-C."/>
            <person name="Schijlen E."/>
            <person name="Repin R."/>
            <person name="Schilthuizen M."/>
            <person name="Schranz E."/>
            <person name="Heidstra R."/>
            <person name="Miyata K."/>
            <person name="Fedorova E."/>
            <person name="Kohlen W."/>
            <person name="Bisseling T."/>
            <person name="Smit S."/>
            <person name="Geurts R."/>
        </authorList>
    </citation>
    <scope>NUCLEOTIDE SEQUENCE [LARGE SCALE GENOMIC DNA]</scope>
    <source>
        <strain evidence="2">cv. WU1-14</strain>
    </source>
</reference>
<dbReference type="AlphaFoldDB" id="A0A2P5DWT6"/>
<accession>A0A2P5DWT6</accession>
<dbReference type="PANTHER" id="PTHR33491">
    <property type="entry name" value="OSJNBA0016N04.9 PROTEIN"/>
    <property type="match status" value="1"/>
</dbReference>
<dbReference type="Proteomes" id="UP000237105">
    <property type="component" value="Unassembled WGS sequence"/>
</dbReference>
<gene>
    <name evidence="1" type="ORF">PanWU01x14_024850</name>
</gene>
<dbReference type="PROSITE" id="PS51257">
    <property type="entry name" value="PROKAR_LIPOPROTEIN"/>
    <property type="match status" value="1"/>
</dbReference>
<dbReference type="OrthoDB" id="4062651at2759"/>
<keyword evidence="1" id="KW-0808">Transferase</keyword>
<keyword evidence="2" id="KW-1185">Reference proteome</keyword>
<keyword evidence="1" id="KW-0418">Kinase</keyword>
<dbReference type="GO" id="GO:0016301">
    <property type="term" value="F:kinase activity"/>
    <property type="evidence" value="ECO:0007669"/>
    <property type="project" value="UniProtKB-KW"/>
</dbReference>
<proteinExistence type="predicted"/>
<dbReference type="EMBL" id="JXTB01000012">
    <property type="protein sequence ID" value="PON77729.1"/>
    <property type="molecule type" value="Genomic_DNA"/>
</dbReference>
<name>A0A2P5DWT6_PARAD</name>
<keyword evidence="1" id="KW-0675">Receptor</keyword>
<evidence type="ECO:0000313" key="1">
    <source>
        <dbReference type="EMBL" id="PON77729.1"/>
    </source>
</evidence>
<sequence length="259" mass="28304">MLLLATKSTSQPTTTTTTAAAAGSGACLHRCGSVSIHYPFGTGPGCYYDKSNVSILNISLDGELRVEGPVGRNCYNRLGNRTSSPSEITPTMTTRSKFPISGTRNKFVMDGCDTFGVIVGDRGQNYSAGCISICSQINDVVNGSCSGDGCCQMSVPNNVMDFAVSLGGIRSHHTEVFNFNPFVVDADSYEFTSANLRDFQKRETVRVVLDWAVGNLTCDRAQENVTGIKIQNEINLTYHYYIDIQDHSTKRNIYNQRKT</sequence>
<organism evidence="1 2">
    <name type="scientific">Parasponia andersonii</name>
    <name type="common">Sponia andersonii</name>
    <dbReference type="NCBI Taxonomy" id="3476"/>
    <lineage>
        <taxon>Eukaryota</taxon>
        <taxon>Viridiplantae</taxon>
        <taxon>Streptophyta</taxon>
        <taxon>Embryophyta</taxon>
        <taxon>Tracheophyta</taxon>
        <taxon>Spermatophyta</taxon>
        <taxon>Magnoliopsida</taxon>
        <taxon>eudicotyledons</taxon>
        <taxon>Gunneridae</taxon>
        <taxon>Pentapetalae</taxon>
        <taxon>rosids</taxon>
        <taxon>fabids</taxon>
        <taxon>Rosales</taxon>
        <taxon>Cannabaceae</taxon>
        <taxon>Parasponia</taxon>
    </lineage>
</organism>
<dbReference type="STRING" id="3476.A0A2P5DWT6"/>
<evidence type="ECO:0000313" key="2">
    <source>
        <dbReference type="Proteomes" id="UP000237105"/>
    </source>
</evidence>
<comment type="caution">
    <text evidence="1">The sequence shown here is derived from an EMBL/GenBank/DDBJ whole genome shotgun (WGS) entry which is preliminary data.</text>
</comment>